<evidence type="ECO:0000256" key="1">
    <source>
        <dbReference type="SAM" id="Phobius"/>
    </source>
</evidence>
<feature type="transmembrane region" description="Helical" evidence="1">
    <location>
        <begin position="93"/>
        <end position="112"/>
    </location>
</feature>
<dbReference type="Pfam" id="PF09990">
    <property type="entry name" value="DUF2231"/>
    <property type="match status" value="1"/>
</dbReference>
<comment type="caution">
    <text evidence="3">The sequence shown here is derived from an EMBL/GenBank/DDBJ whole genome shotgun (WGS) entry which is preliminary data.</text>
</comment>
<feature type="domain" description="DUF2231" evidence="2">
    <location>
        <begin position="7"/>
        <end position="157"/>
    </location>
</feature>
<reference evidence="3 4" key="1">
    <citation type="submission" date="2018-10" db="EMBL/GenBank/DDBJ databases">
        <title>Sequencing the genomes of 1000 actinobacteria strains.</title>
        <authorList>
            <person name="Klenk H.-P."/>
        </authorList>
    </citation>
    <scope>NUCLEOTIDE SEQUENCE [LARGE SCALE GENOMIC DNA]</scope>
    <source>
        <strain evidence="3 4">DSM 45175</strain>
    </source>
</reference>
<protein>
    <recommendedName>
        <fullName evidence="2">DUF2231 domain-containing protein</fullName>
    </recommendedName>
</protein>
<evidence type="ECO:0000313" key="3">
    <source>
        <dbReference type="EMBL" id="RKR88695.1"/>
    </source>
</evidence>
<dbReference type="RefSeq" id="WP_121157287.1">
    <property type="nucleotide sequence ID" value="NZ_RBKT01000001.1"/>
</dbReference>
<sequence length="160" mass="17017">MFREIMGLPVHPLVVHAAVVFVPLLVLLAIGYGVLPRFRARIGWAVAALAVAAPAAALFAKLSGEELLEVLRAKGYPPQILDQLAEHQNYGDLLFWFSLGLGVSAGLLLFSTSGRARSRNLPGWLSSVFVGLVIVFGVLSAVYVYLTGDSGASVVWSGVL</sequence>
<dbReference type="Proteomes" id="UP000277671">
    <property type="component" value="Unassembled WGS sequence"/>
</dbReference>
<keyword evidence="4" id="KW-1185">Reference proteome</keyword>
<name>A0A495JJ41_9ACTN</name>
<keyword evidence="1" id="KW-1133">Transmembrane helix</keyword>
<feature type="transmembrane region" description="Helical" evidence="1">
    <location>
        <begin position="124"/>
        <end position="146"/>
    </location>
</feature>
<evidence type="ECO:0000313" key="4">
    <source>
        <dbReference type="Proteomes" id="UP000277671"/>
    </source>
</evidence>
<feature type="transmembrane region" description="Helical" evidence="1">
    <location>
        <begin position="42"/>
        <end position="60"/>
    </location>
</feature>
<dbReference type="AlphaFoldDB" id="A0A495JJ41"/>
<dbReference type="EMBL" id="RBKT01000001">
    <property type="protein sequence ID" value="RKR88695.1"/>
    <property type="molecule type" value="Genomic_DNA"/>
</dbReference>
<proteinExistence type="predicted"/>
<keyword evidence="1" id="KW-0812">Transmembrane</keyword>
<accession>A0A495JJ41</accession>
<feature type="transmembrane region" description="Helical" evidence="1">
    <location>
        <begin position="13"/>
        <end position="35"/>
    </location>
</feature>
<dbReference type="InterPro" id="IPR019251">
    <property type="entry name" value="DUF2231_TM"/>
</dbReference>
<evidence type="ECO:0000259" key="2">
    <source>
        <dbReference type="Pfam" id="PF09990"/>
    </source>
</evidence>
<keyword evidence="1" id="KW-0472">Membrane</keyword>
<gene>
    <name evidence="3" type="ORF">BDK92_3025</name>
</gene>
<dbReference type="OrthoDB" id="4350867at2"/>
<organism evidence="3 4">
    <name type="scientific">Micromonospora pisi</name>
    <dbReference type="NCBI Taxonomy" id="589240"/>
    <lineage>
        <taxon>Bacteria</taxon>
        <taxon>Bacillati</taxon>
        <taxon>Actinomycetota</taxon>
        <taxon>Actinomycetes</taxon>
        <taxon>Micromonosporales</taxon>
        <taxon>Micromonosporaceae</taxon>
        <taxon>Micromonospora</taxon>
    </lineage>
</organism>